<evidence type="ECO:0000256" key="2">
    <source>
        <dbReference type="ARBA" id="ARBA00022679"/>
    </source>
</evidence>
<dbReference type="PANTHER" id="PTHR37419:SF8">
    <property type="entry name" value="TOXIN YJJJ"/>
    <property type="match status" value="1"/>
</dbReference>
<dbReference type="PANTHER" id="PTHR37419">
    <property type="entry name" value="SERINE/THREONINE-PROTEIN KINASE TOXIN HIPA"/>
    <property type="match status" value="1"/>
</dbReference>
<feature type="domain" description="HipA-like C-terminal" evidence="4">
    <location>
        <begin position="147"/>
        <end position="359"/>
    </location>
</feature>
<evidence type="ECO:0000313" key="6">
    <source>
        <dbReference type="EMBL" id="GAA4401083.1"/>
    </source>
</evidence>
<feature type="domain" description="HipA N-terminal subdomain 1" evidence="5">
    <location>
        <begin position="2"/>
        <end position="103"/>
    </location>
</feature>
<evidence type="ECO:0000256" key="1">
    <source>
        <dbReference type="ARBA" id="ARBA00010164"/>
    </source>
</evidence>
<dbReference type="EMBL" id="BAABFX010000040">
    <property type="protein sequence ID" value="GAA4401083.1"/>
    <property type="molecule type" value="Genomic_DNA"/>
</dbReference>
<dbReference type="RefSeq" id="WP_246197008.1">
    <property type="nucleotide sequence ID" value="NZ_BAABFX010000040.1"/>
</dbReference>
<accession>A0ABP8K5S9</accession>
<name>A0ABP8K5S9_9MICO</name>
<reference evidence="7" key="1">
    <citation type="journal article" date="2019" name="Int. J. Syst. Evol. Microbiol.">
        <title>The Global Catalogue of Microorganisms (GCM) 10K type strain sequencing project: providing services to taxonomists for standard genome sequencing and annotation.</title>
        <authorList>
            <consortium name="The Broad Institute Genomics Platform"/>
            <consortium name="The Broad Institute Genome Sequencing Center for Infectious Disease"/>
            <person name="Wu L."/>
            <person name="Ma J."/>
        </authorList>
    </citation>
    <scope>NUCLEOTIDE SEQUENCE [LARGE SCALE GENOMIC DNA]</scope>
    <source>
        <strain evidence="7">JCM 17738</strain>
    </source>
</reference>
<evidence type="ECO:0000313" key="7">
    <source>
        <dbReference type="Proteomes" id="UP001500390"/>
    </source>
</evidence>
<organism evidence="6 7">
    <name type="scientific">Ornithinibacter aureus</name>
    <dbReference type="NCBI Taxonomy" id="622664"/>
    <lineage>
        <taxon>Bacteria</taxon>
        <taxon>Bacillati</taxon>
        <taxon>Actinomycetota</taxon>
        <taxon>Actinomycetes</taxon>
        <taxon>Micrococcales</taxon>
        <taxon>Intrasporangiaceae</taxon>
        <taxon>Ornithinibacter</taxon>
    </lineage>
</organism>
<evidence type="ECO:0000259" key="5">
    <source>
        <dbReference type="Pfam" id="PF13657"/>
    </source>
</evidence>
<dbReference type="InterPro" id="IPR012893">
    <property type="entry name" value="HipA-like_C"/>
</dbReference>
<keyword evidence="3" id="KW-0418">Kinase</keyword>
<dbReference type="InterPro" id="IPR052028">
    <property type="entry name" value="HipA_Ser/Thr_kinase"/>
</dbReference>
<proteinExistence type="inferred from homology"/>
<keyword evidence="7" id="KW-1185">Reference proteome</keyword>
<dbReference type="InterPro" id="IPR017508">
    <property type="entry name" value="HipA_N1"/>
</dbReference>
<gene>
    <name evidence="6" type="ORF">GCM10023153_29210</name>
</gene>
<protein>
    <submittedName>
        <fullName evidence="6">HipA domain-containing protein</fullName>
    </submittedName>
</protein>
<keyword evidence="2" id="KW-0808">Transferase</keyword>
<sequence>MAGLLEAQSNGIVTFTYGRSYLNRSDAIALYLPELPLRPGRIEPLPGLSLPSAIRDAGPDSWGQRVILARRTGHLTRHSDTGDLGPLTYLLESGSNRIGALDFQSRPDVYVHRGGEATLDQLVSAAQALDAGEALPEELGEALVRGTSIGGARPKALISDGTRHLVAKFSSASDTYPVVKAEALGMLLARAAGVRVPNVDVTRSLGRDVLLVERFDRTTMAGERRQMVSVLTILGLDEMMGRYATYTDVADVVRARFSDPAGTLAELFRRIAVNICIGNTDDHARNHAAFWDGHTLALTPAYDLCPQPRSGREANQAMAFGPNGQRAARLTLLLESAPTYLLSQRAARNILDEVVDGIRNSYRDCADQARLTTEEASRLMGRQILNPYAIE</sequence>
<evidence type="ECO:0000259" key="4">
    <source>
        <dbReference type="Pfam" id="PF07804"/>
    </source>
</evidence>
<dbReference type="Proteomes" id="UP001500390">
    <property type="component" value="Unassembled WGS sequence"/>
</dbReference>
<comment type="caution">
    <text evidence="6">The sequence shown here is derived from an EMBL/GenBank/DDBJ whole genome shotgun (WGS) entry which is preliminary data.</text>
</comment>
<dbReference type="Pfam" id="PF07804">
    <property type="entry name" value="HipA_C"/>
    <property type="match status" value="1"/>
</dbReference>
<evidence type="ECO:0000256" key="3">
    <source>
        <dbReference type="ARBA" id="ARBA00022777"/>
    </source>
</evidence>
<comment type="similarity">
    <text evidence="1">Belongs to the HipA Ser/Thr kinase family.</text>
</comment>
<dbReference type="Pfam" id="PF13657">
    <property type="entry name" value="Couple_hipA"/>
    <property type="match status" value="1"/>
</dbReference>